<name>A0A7K1T7F1_9ACTN</name>
<evidence type="ECO:0000313" key="1">
    <source>
        <dbReference type="EMBL" id="MVN59549.1"/>
    </source>
</evidence>
<reference evidence="1 2" key="1">
    <citation type="submission" date="2019-11" db="EMBL/GenBank/DDBJ databases">
        <title>Whole genome shotgun sequencing (WGS) data from Adlercreutzia equolifaciens ResAG-91, Eggerthella lenta MRI-F36, MRI-F37, MRI-F40, ResAG-49, ResAG-88, ResAG-121, ResAG-145, and Gordonibacter sp. ResAG-5, ResAG-26, ResAG-43, ResAG-50, ResAG-59.</title>
        <authorList>
            <person name="Stoll D.A."/>
            <person name="Danylec N."/>
            <person name="Franz C.M.A.P."/>
            <person name="Huch M."/>
        </authorList>
    </citation>
    <scope>NUCLEOTIDE SEQUENCE [LARGE SCALE GENOMIC DNA]</scope>
    <source>
        <strain evidence="1 2">ResAG-91</strain>
    </source>
</reference>
<dbReference type="Proteomes" id="UP000488839">
    <property type="component" value="Unassembled WGS sequence"/>
</dbReference>
<accession>A0A7K1T7F1</accession>
<proteinExistence type="predicted"/>
<gene>
    <name evidence="1" type="ORF">GO707_09975</name>
</gene>
<dbReference type="PANTHER" id="PTHR35810:SF1">
    <property type="entry name" value="CYTOPLASMIC PROTEIN"/>
    <property type="match status" value="1"/>
</dbReference>
<dbReference type="EMBL" id="WPOO01000020">
    <property type="protein sequence ID" value="MVN59549.1"/>
    <property type="molecule type" value="Genomic_DNA"/>
</dbReference>
<dbReference type="RefSeq" id="WP_114540424.1">
    <property type="nucleotide sequence ID" value="NZ_JARFIT010000002.1"/>
</dbReference>
<dbReference type="PANTHER" id="PTHR35810">
    <property type="entry name" value="CYTOPLASMIC PROTEIN-RELATED"/>
    <property type="match status" value="1"/>
</dbReference>
<dbReference type="InterPro" id="IPR011204">
    <property type="entry name" value="Virulence_RhuM-like"/>
</dbReference>
<evidence type="ECO:0000313" key="2">
    <source>
        <dbReference type="Proteomes" id="UP000488839"/>
    </source>
</evidence>
<organism evidence="1 2">
    <name type="scientific">Adlercreutzia rubneri</name>
    <dbReference type="NCBI Taxonomy" id="2916441"/>
    <lineage>
        <taxon>Bacteria</taxon>
        <taxon>Bacillati</taxon>
        <taxon>Actinomycetota</taxon>
        <taxon>Coriobacteriia</taxon>
        <taxon>Eggerthellales</taxon>
        <taxon>Eggerthellaceae</taxon>
        <taxon>Adlercreutzia</taxon>
    </lineage>
</organism>
<sequence length="145" mass="16493">MSEAASTSNIVLFESSDGEVRLDVAVDVGKDEIWLNRSQMSLLFDRDVKTIGKYIANALKEELENSPKPTVAKFATVQKEGNREVERQVEYYNLDVIISVGYRVKSQRGVEFRRWATDVLRRYIVEGRAENEKRLIDGLSSCSCP</sequence>
<dbReference type="AlphaFoldDB" id="A0A7K1T7F1"/>
<protein>
    <submittedName>
        <fullName evidence="1">Death-on-curing protein</fullName>
    </submittedName>
</protein>
<keyword evidence="2" id="KW-1185">Reference proteome</keyword>
<dbReference type="Pfam" id="PF13310">
    <property type="entry name" value="Virulence_RhuM"/>
    <property type="match status" value="1"/>
</dbReference>
<comment type="caution">
    <text evidence="1">The sequence shown here is derived from an EMBL/GenBank/DDBJ whole genome shotgun (WGS) entry which is preliminary data.</text>
</comment>